<reference evidence="9 10" key="1">
    <citation type="submission" date="2019-02" db="EMBL/GenBank/DDBJ databases">
        <authorList>
            <person name="Manzano-Marin A."/>
            <person name="Manzano-Marin A."/>
        </authorList>
    </citation>
    <scope>NUCLEOTIDE SEQUENCE [LARGE SCALE GENOMIC DNA]</scope>
    <source>
        <strain evidence="9 10">ErCisplendens</strain>
    </source>
</reference>
<name>A0A451DPE8_9GAMM</name>
<evidence type="ECO:0000256" key="3">
    <source>
        <dbReference type="ARBA" id="ARBA00022679"/>
    </source>
</evidence>
<dbReference type="InterPro" id="IPR051541">
    <property type="entry name" value="PTS_SugarTrans_NitroReg"/>
</dbReference>
<dbReference type="OrthoDB" id="95460at2"/>
<dbReference type="AlphaFoldDB" id="A0A451DPE8"/>
<dbReference type="GO" id="GO:0030295">
    <property type="term" value="F:protein kinase activator activity"/>
    <property type="evidence" value="ECO:0007669"/>
    <property type="project" value="TreeGrafter"/>
</dbReference>
<feature type="domain" description="PTS EIIA type-2" evidence="8">
    <location>
        <begin position="12"/>
        <end position="156"/>
    </location>
</feature>
<dbReference type="GO" id="GO:0008982">
    <property type="term" value="F:protein-N(PI)-phosphohistidine-sugar phosphotransferase activity"/>
    <property type="evidence" value="ECO:0007669"/>
    <property type="project" value="InterPro"/>
</dbReference>
<evidence type="ECO:0000256" key="6">
    <source>
        <dbReference type="ARBA" id="ARBA00070328"/>
    </source>
</evidence>
<dbReference type="FunFam" id="3.40.930.10:FF:000003">
    <property type="entry name" value="PTS IIA-like nitrogen regulatory protein PtsN"/>
    <property type="match status" value="1"/>
</dbReference>
<dbReference type="SUPFAM" id="SSF55804">
    <property type="entry name" value="Phoshotransferase/anion transport protein"/>
    <property type="match status" value="1"/>
</dbReference>
<evidence type="ECO:0000256" key="2">
    <source>
        <dbReference type="ARBA" id="ARBA00022490"/>
    </source>
</evidence>
<dbReference type="PROSITE" id="PS51094">
    <property type="entry name" value="PTS_EIIA_TYPE_2"/>
    <property type="match status" value="1"/>
</dbReference>
<dbReference type="InterPro" id="IPR016152">
    <property type="entry name" value="PTrfase/Anion_transptr"/>
</dbReference>
<dbReference type="PANTHER" id="PTHR47738">
    <property type="entry name" value="PTS SYSTEM FRUCTOSE-LIKE EIIA COMPONENT-RELATED"/>
    <property type="match status" value="1"/>
</dbReference>
<protein>
    <recommendedName>
        <fullName evidence="6">Nitrogen regulatory protein</fullName>
    </recommendedName>
    <alternativeName>
        <fullName evidence="7">Enzyme IIA-NTR</fullName>
    </alternativeName>
</protein>
<dbReference type="CDD" id="cd00211">
    <property type="entry name" value="PTS_IIA_fru"/>
    <property type="match status" value="1"/>
</dbReference>
<comment type="subcellular location">
    <subcellularLocation>
        <location evidence="1">Cytoplasm</location>
    </subcellularLocation>
</comment>
<dbReference type="GO" id="GO:0016301">
    <property type="term" value="F:kinase activity"/>
    <property type="evidence" value="ECO:0007669"/>
    <property type="project" value="UniProtKB-KW"/>
</dbReference>
<dbReference type="EMBL" id="LR217735">
    <property type="protein sequence ID" value="VFP88662.1"/>
    <property type="molecule type" value="Genomic_DNA"/>
</dbReference>
<evidence type="ECO:0000256" key="7">
    <source>
        <dbReference type="ARBA" id="ARBA00082160"/>
    </source>
</evidence>
<keyword evidence="4" id="KW-0418">Kinase</keyword>
<dbReference type="RefSeq" id="WP_157990626.1">
    <property type="nucleotide sequence ID" value="NZ_LR217735.1"/>
</dbReference>
<sequence>MINNNSQLELSGLLSISCTRHAVYCNNKKGALKIISRIAASQLSLPQKIILDAIETREKMGSTGIGNGIAIPHGTLKEDTLHTIGVFLHLENPIVFDAIDNQPVDLLFALLAPTDQCKTHLYTLSLVAKRLANQSILRRLRSARSDEDLYSIFTKVNNKIE</sequence>
<gene>
    <name evidence="9" type="primary">ptsN</name>
    <name evidence="9" type="ORF">ERCISPPA3004_632</name>
</gene>
<dbReference type="PANTHER" id="PTHR47738:SF1">
    <property type="entry name" value="NITROGEN REGULATORY PROTEIN"/>
    <property type="match status" value="1"/>
</dbReference>
<evidence type="ECO:0000313" key="10">
    <source>
        <dbReference type="Proteomes" id="UP000294392"/>
    </source>
</evidence>
<keyword evidence="2" id="KW-0963">Cytoplasm</keyword>
<evidence type="ECO:0000256" key="5">
    <source>
        <dbReference type="ARBA" id="ARBA00060266"/>
    </source>
</evidence>
<proteinExistence type="predicted"/>
<dbReference type="NCBIfam" id="NF008145">
    <property type="entry name" value="PRK10896.1"/>
    <property type="match status" value="1"/>
</dbReference>
<dbReference type="InterPro" id="IPR002178">
    <property type="entry name" value="PTS_EIIA_type-2_dom"/>
</dbReference>
<organism evidence="9 10">
    <name type="scientific">Candidatus Erwinia haradaeae</name>
    <dbReference type="NCBI Taxonomy" id="1922217"/>
    <lineage>
        <taxon>Bacteria</taxon>
        <taxon>Pseudomonadati</taxon>
        <taxon>Pseudomonadota</taxon>
        <taxon>Gammaproteobacteria</taxon>
        <taxon>Enterobacterales</taxon>
        <taxon>Erwiniaceae</taxon>
        <taxon>Erwinia</taxon>
    </lineage>
</organism>
<dbReference type="Proteomes" id="UP000294392">
    <property type="component" value="Chromosome"/>
</dbReference>
<dbReference type="Gene3D" id="3.40.930.10">
    <property type="entry name" value="Mannitol-specific EII, Chain A"/>
    <property type="match status" value="1"/>
</dbReference>
<dbReference type="Pfam" id="PF00359">
    <property type="entry name" value="PTS_EIIA_2"/>
    <property type="match status" value="1"/>
</dbReference>
<evidence type="ECO:0000313" key="9">
    <source>
        <dbReference type="EMBL" id="VFP88662.1"/>
    </source>
</evidence>
<evidence type="ECO:0000256" key="1">
    <source>
        <dbReference type="ARBA" id="ARBA00004496"/>
    </source>
</evidence>
<dbReference type="PROSITE" id="PS00372">
    <property type="entry name" value="PTS_EIIA_TYPE_2_HIS"/>
    <property type="match status" value="1"/>
</dbReference>
<dbReference type="InterPro" id="IPR006320">
    <property type="entry name" value="PTS_Nitro_regul"/>
</dbReference>
<evidence type="ECO:0000256" key="4">
    <source>
        <dbReference type="ARBA" id="ARBA00022777"/>
    </source>
</evidence>
<evidence type="ECO:0000259" key="8">
    <source>
        <dbReference type="PROSITE" id="PS51094"/>
    </source>
</evidence>
<dbReference type="NCBIfam" id="TIGR01419">
    <property type="entry name" value="nitro_reg_IIA"/>
    <property type="match status" value="1"/>
</dbReference>
<keyword evidence="3" id="KW-0808">Transferase</keyword>
<dbReference type="GO" id="GO:0005737">
    <property type="term" value="C:cytoplasm"/>
    <property type="evidence" value="ECO:0007669"/>
    <property type="project" value="UniProtKB-SubCell"/>
</dbReference>
<dbReference type="GO" id="GO:0009401">
    <property type="term" value="P:phosphoenolpyruvate-dependent sugar phosphotransferase system"/>
    <property type="evidence" value="ECO:0007669"/>
    <property type="project" value="InterPro"/>
</dbReference>
<accession>A0A451DPE8</accession>
<comment type="function">
    <text evidence="5">Seems to have a role in regulating nitrogen assimilation.</text>
</comment>